<dbReference type="InterPro" id="IPR007059">
    <property type="entry name" value="DmsC"/>
</dbReference>
<sequence length="280" mass="29165">MHIHWPLVVSTTCQRVGLGMYLCALLASAAFGLALPMNIVALATLVFLGIGGIASIFHLQSPSRFFNAFSNLKSHLTQEAIITPLLGIALVACGLNGLLFDAGGASVAIEWVTGVLALAFLVCTGLAYQMRSRPAWNTPFIVVLFLLTAAEAGSIATVVVCLSGGPVVPAALSAAAVVCFLACVATQISYTSRMRTVGYGVNVDAREQPYRTAYITWIVTGVAVAGLGLAAAIMFSSLACAVVALVGSAAGIAAWTVLFFKGALKVKMFPMYPVDLNLDM</sequence>
<protein>
    <recommendedName>
        <fullName evidence="6">DMSO reductase</fullName>
    </recommendedName>
</protein>
<evidence type="ECO:0000313" key="4">
    <source>
        <dbReference type="Proteomes" id="UP000253817"/>
    </source>
</evidence>
<dbReference type="Proteomes" id="UP000270112">
    <property type="component" value="Unassembled WGS sequence"/>
</dbReference>
<keyword evidence="1" id="KW-1133">Transmembrane helix</keyword>
<dbReference type="EMBL" id="QICC01000009">
    <property type="protein sequence ID" value="RNM42622.1"/>
    <property type="molecule type" value="Genomic_DNA"/>
</dbReference>
<dbReference type="EMBL" id="PPTT01000001">
    <property type="protein sequence ID" value="RDB71770.1"/>
    <property type="molecule type" value="Genomic_DNA"/>
</dbReference>
<keyword evidence="1" id="KW-0472">Membrane</keyword>
<feature type="transmembrane region" description="Helical" evidence="1">
    <location>
        <begin position="39"/>
        <end position="59"/>
    </location>
</feature>
<dbReference type="PANTHER" id="PTHR38095">
    <property type="entry name" value="ANAEROBIC DIMETHYL SULFOXIDE REDUCTASE CHAIN YNFH"/>
    <property type="match status" value="1"/>
</dbReference>
<dbReference type="PANTHER" id="PTHR38095:SF2">
    <property type="entry name" value="ANAEROBIC DIMETHYL SULFOXIDE REDUCTASE CHAIN C"/>
    <property type="match status" value="1"/>
</dbReference>
<evidence type="ECO:0000313" key="5">
    <source>
        <dbReference type="Proteomes" id="UP000270112"/>
    </source>
</evidence>
<dbReference type="GO" id="GO:0019645">
    <property type="term" value="P:anaerobic electron transport chain"/>
    <property type="evidence" value="ECO:0007669"/>
    <property type="project" value="InterPro"/>
</dbReference>
<proteinExistence type="predicted"/>
<dbReference type="GO" id="GO:0009390">
    <property type="term" value="C:dimethyl sulfoxide reductase complex"/>
    <property type="evidence" value="ECO:0007669"/>
    <property type="project" value="TreeGrafter"/>
</dbReference>
<dbReference type="Pfam" id="PF04976">
    <property type="entry name" value="DmsC"/>
    <property type="match status" value="1"/>
</dbReference>
<feature type="transmembrane region" description="Helical" evidence="1">
    <location>
        <begin position="12"/>
        <end position="33"/>
    </location>
</feature>
<feature type="transmembrane region" description="Helical" evidence="1">
    <location>
        <begin position="80"/>
        <end position="99"/>
    </location>
</feature>
<evidence type="ECO:0000256" key="1">
    <source>
        <dbReference type="SAM" id="Phobius"/>
    </source>
</evidence>
<dbReference type="Proteomes" id="UP000253817">
    <property type="component" value="Unassembled WGS sequence"/>
</dbReference>
<feature type="transmembrane region" description="Helical" evidence="1">
    <location>
        <begin position="140"/>
        <end position="165"/>
    </location>
</feature>
<evidence type="ECO:0000313" key="2">
    <source>
        <dbReference type="EMBL" id="RDB71770.1"/>
    </source>
</evidence>
<feature type="transmembrane region" description="Helical" evidence="1">
    <location>
        <begin position="241"/>
        <end position="260"/>
    </location>
</feature>
<keyword evidence="1" id="KW-0812">Transmembrane</keyword>
<feature type="transmembrane region" description="Helical" evidence="1">
    <location>
        <begin position="111"/>
        <end position="128"/>
    </location>
</feature>
<reference evidence="2 4" key="1">
    <citation type="journal article" date="2018" name="Elife">
        <title>Discovery and characterization of a prevalent human gut bacterial enzyme sufficient for the inactivation of a family of plant toxins.</title>
        <authorList>
            <person name="Koppel N."/>
            <person name="Bisanz J.E."/>
            <person name="Pandelia M.E."/>
            <person name="Turnbaugh P.J."/>
            <person name="Balskus E.P."/>
        </authorList>
    </citation>
    <scope>NUCLEOTIDE SEQUENCE [LARGE SCALE GENOMIC DNA]</scope>
    <source>
        <strain evidence="2 4">DSM 16107</strain>
    </source>
</reference>
<evidence type="ECO:0000313" key="3">
    <source>
        <dbReference type="EMBL" id="RNM42622.1"/>
    </source>
</evidence>
<organism evidence="3 5">
    <name type="scientific">Eggerthella sinensis</name>
    <dbReference type="NCBI Taxonomy" id="242230"/>
    <lineage>
        <taxon>Bacteria</taxon>
        <taxon>Bacillati</taxon>
        <taxon>Actinomycetota</taxon>
        <taxon>Coriobacteriia</taxon>
        <taxon>Eggerthellales</taxon>
        <taxon>Eggerthellaceae</taxon>
        <taxon>Eggerthella</taxon>
    </lineage>
</organism>
<dbReference type="AlphaFoldDB" id="A0A3N0J1Z7"/>
<feature type="transmembrane region" description="Helical" evidence="1">
    <location>
        <begin position="171"/>
        <end position="191"/>
    </location>
</feature>
<accession>A0A3N0J1Z7</accession>
<comment type="caution">
    <text evidence="3">The sequence shown here is derived from an EMBL/GenBank/DDBJ whole genome shotgun (WGS) entry which is preliminary data.</text>
</comment>
<dbReference type="GO" id="GO:0009389">
    <property type="term" value="F:dimethyl sulfoxide reductase activity"/>
    <property type="evidence" value="ECO:0007669"/>
    <property type="project" value="TreeGrafter"/>
</dbReference>
<gene>
    <name evidence="2" type="ORF">C1876_00250</name>
    <name evidence="3" type="ORF">DMP09_03930</name>
</gene>
<name>A0A3N0J1Z7_9ACTN</name>
<reference evidence="3" key="3">
    <citation type="journal article" date="2019" name="Microbiol. Resour. Announc.">
        <title>Draft Genome Sequences of Type Strains of Gordonibacter faecihominis, Paraeggerthella hongkongensis, Parvibacter caecicola,Slackia equolifaciens, Slackia faecicanis, and Slackia isoflavoniconvertens.</title>
        <authorList>
            <person name="Danylec N."/>
            <person name="Stoll D.A."/>
            <person name="Dotsch A."/>
            <person name="Huch M."/>
        </authorList>
    </citation>
    <scope>NUCLEOTIDE SEQUENCE</scope>
    <source>
        <strain evidence="3">DSM 16107</strain>
    </source>
</reference>
<keyword evidence="4" id="KW-1185">Reference proteome</keyword>
<dbReference type="GO" id="GO:0005886">
    <property type="term" value="C:plasma membrane"/>
    <property type="evidence" value="ECO:0007669"/>
    <property type="project" value="TreeGrafter"/>
</dbReference>
<feature type="transmembrane region" description="Helical" evidence="1">
    <location>
        <begin position="212"/>
        <end position="235"/>
    </location>
</feature>
<reference evidence="5" key="2">
    <citation type="submission" date="2018-05" db="EMBL/GenBank/DDBJ databases">
        <title>Genome Sequencing of selected type strains of the family Eggerthellaceae.</title>
        <authorList>
            <person name="Danylec N."/>
            <person name="Stoll D.A."/>
            <person name="Doetsch A."/>
            <person name="Huch M."/>
        </authorList>
    </citation>
    <scope>NUCLEOTIDE SEQUENCE [LARGE SCALE GENOMIC DNA]</scope>
    <source>
        <strain evidence="5">DSM 16107</strain>
    </source>
</reference>
<dbReference type="OrthoDB" id="3173524at2"/>
<evidence type="ECO:0008006" key="6">
    <source>
        <dbReference type="Google" id="ProtNLM"/>
    </source>
</evidence>
<dbReference type="RefSeq" id="WP_114544716.1">
    <property type="nucleotide sequence ID" value="NZ_CATYLB010000001.1"/>
</dbReference>